<gene>
    <name evidence="2" type="ORF">EFK50_18455</name>
</gene>
<dbReference type="EMBL" id="RJSE01000008">
    <property type="protein sequence ID" value="RNL61339.1"/>
    <property type="molecule type" value="Genomic_DNA"/>
</dbReference>
<dbReference type="AlphaFoldDB" id="A0A3N0CDG6"/>
<sequence length="190" mass="20444">MVAMSQSTSPYAQRSYAGMIGAMIVAVVVAGGWYLIGRPNDDVKPIVGVEWTPQVRAARADGALLIYAPDALPTGWKAREARYLTGSEPSWHLAILTAEGKYVGIDESRLSVAKLVAENVDKNADQGRDVTINGEVWQSWTDSGGDYALTRSVEQGQLVVDSVIVFGSAPDQEIIDFAKTLKTGSVDLTR</sequence>
<evidence type="ECO:0000313" key="3">
    <source>
        <dbReference type="Proteomes" id="UP000267128"/>
    </source>
</evidence>
<feature type="transmembrane region" description="Helical" evidence="1">
    <location>
        <begin position="16"/>
        <end position="36"/>
    </location>
</feature>
<keyword evidence="1" id="KW-1133">Transmembrane helix</keyword>
<reference evidence="2 3" key="1">
    <citation type="submission" date="2018-11" db="EMBL/GenBank/DDBJ databases">
        <authorList>
            <person name="Li F."/>
        </authorList>
    </citation>
    <scope>NUCLEOTIDE SEQUENCE [LARGE SCALE GENOMIC DNA]</scope>
    <source>
        <strain evidence="2 3">Gsoil 097</strain>
    </source>
</reference>
<accession>A0A3N0CDG6</accession>
<keyword evidence="3" id="KW-1185">Reference proteome</keyword>
<name>A0A3N0CDG6_9ACTN</name>
<comment type="caution">
    <text evidence="2">The sequence shown here is derived from an EMBL/GenBank/DDBJ whole genome shotgun (WGS) entry which is preliminary data.</text>
</comment>
<keyword evidence="1" id="KW-0472">Membrane</keyword>
<dbReference type="OrthoDB" id="3827115at2"/>
<dbReference type="Proteomes" id="UP000267128">
    <property type="component" value="Unassembled WGS sequence"/>
</dbReference>
<evidence type="ECO:0000313" key="2">
    <source>
        <dbReference type="EMBL" id="RNL61339.1"/>
    </source>
</evidence>
<organism evidence="2 3">
    <name type="scientific">Nocardioides marmoriginsengisoli</name>
    <dbReference type="NCBI Taxonomy" id="661483"/>
    <lineage>
        <taxon>Bacteria</taxon>
        <taxon>Bacillati</taxon>
        <taxon>Actinomycetota</taxon>
        <taxon>Actinomycetes</taxon>
        <taxon>Propionibacteriales</taxon>
        <taxon>Nocardioidaceae</taxon>
        <taxon>Nocardioides</taxon>
    </lineage>
</organism>
<proteinExistence type="predicted"/>
<keyword evidence="1" id="KW-0812">Transmembrane</keyword>
<protein>
    <submittedName>
        <fullName evidence="2">DUF4245 family protein</fullName>
    </submittedName>
</protein>
<dbReference type="InterPro" id="IPR025339">
    <property type="entry name" value="DUF4245"/>
</dbReference>
<evidence type="ECO:0000256" key="1">
    <source>
        <dbReference type="SAM" id="Phobius"/>
    </source>
</evidence>
<dbReference type="Pfam" id="PF14030">
    <property type="entry name" value="DUF4245"/>
    <property type="match status" value="1"/>
</dbReference>